<dbReference type="EMBL" id="OZ034688">
    <property type="protein sequence ID" value="CAL1328977.1"/>
    <property type="molecule type" value="Genomic_DNA"/>
</dbReference>
<evidence type="ECO:0000256" key="2">
    <source>
        <dbReference type="ARBA" id="ARBA00004889"/>
    </source>
</evidence>
<feature type="binding site" description="in other chain" evidence="9">
    <location>
        <position position="26"/>
    </location>
    <ligand>
        <name>5-phospho-alpha-D-ribose 1-diphosphate</name>
        <dbReference type="ChEBI" id="CHEBI:58017"/>
        <note>ligand shared between dimeric partners</note>
    </ligand>
</feature>
<evidence type="ECO:0000256" key="4">
    <source>
        <dbReference type="ARBA" id="ARBA00011738"/>
    </source>
</evidence>
<feature type="binding site" evidence="9">
    <location>
        <begin position="34"/>
        <end position="35"/>
    </location>
    <ligand>
        <name>orotate</name>
        <dbReference type="ChEBI" id="CHEBI:30839"/>
    </ligand>
</feature>
<dbReference type="Proteomes" id="UP001497533">
    <property type="component" value="Chromosome"/>
</dbReference>
<comment type="similarity">
    <text evidence="3 9">Belongs to the purine/pyrimidine phosphoribosyltransferase family. PyrE subfamily.</text>
</comment>
<evidence type="ECO:0000256" key="5">
    <source>
        <dbReference type="ARBA" id="ARBA00011971"/>
    </source>
</evidence>
<feature type="domain" description="Phosphoribosyltransferase" evidence="10">
    <location>
        <begin position="49"/>
        <end position="161"/>
    </location>
</feature>
<feature type="binding site" evidence="9">
    <location>
        <position position="99"/>
    </location>
    <ligand>
        <name>5-phospho-alpha-D-ribose 1-diphosphate</name>
        <dbReference type="ChEBI" id="CHEBI:58017"/>
        <note>ligand shared between dimeric partners</note>
    </ligand>
</feature>
<keyword evidence="9" id="KW-0460">Magnesium</keyword>
<dbReference type="InterPro" id="IPR029057">
    <property type="entry name" value="PRTase-like"/>
</dbReference>
<feature type="binding site" evidence="9">
    <location>
        <position position="128"/>
    </location>
    <ligand>
        <name>orotate</name>
        <dbReference type="ChEBI" id="CHEBI:30839"/>
    </ligand>
</feature>
<feature type="binding site" description="in other chain" evidence="9">
    <location>
        <position position="100"/>
    </location>
    <ligand>
        <name>5-phospho-alpha-D-ribose 1-diphosphate</name>
        <dbReference type="ChEBI" id="CHEBI:58017"/>
        <note>ligand shared between dimeric partners</note>
    </ligand>
</feature>
<comment type="function">
    <text evidence="1 9">Catalyzes the transfer of a ribosyl phosphate group from 5-phosphoribose 1-diphosphate to orotate, leading to the formation of orotidine monophosphate (OMP).</text>
</comment>
<keyword evidence="8 9" id="KW-0665">Pyrimidine biosynthesis</keyword>
<feature type="binding site" description="in other chain" evidence="9">
    <location>
        <begin position="72"/>
        <end position="73"/>
    </location>
    <ligand>
        <name>5-phospho-alpha-D-ribose 1-diphosphate</name>
        <dbReference type="ChEBI" id="CHEBI:58017"/>
        <note>ligand shared between dimeric partners</note>
    </ligand>
</feature>
<dbReference type="EC" id="2.4.2.10" evidence="5 9"/>
<comment type="cofactor">
    <cofactor evidence="9">
        <name>Mg(2+)</name>
        <dbReference type="ChEBI" id="CHEBI:18420"/>
    </cofactor>
</comment>
<keyword evidence="12" id="KW-1185">Reference proteome</keyword>
<feature type="binding site" evidence="9">
    <location>
        <position position="103"/>
    </location>
    <ligand>
        <name>5-phospho-alpha-D-ribose 1-diphosphate</name>
        <dbReference type="ChEBI" id="CHEBI:58017"/>
        <note>ligand shared between dimeric partners</note>
    </ligand>
</feature>
<proteinExistence type="inferred from homology"/>
<dbReference type="GO" id="GO:0004588">
    <property type="term" value="F:orotate phosphoribosyltransferase activity"/>
    <property type="evidence" value="ECO:0007669"/>
    <property type="project" value="UniProtKB-EC"/>
</dbReference>
<evidence type="ECO:0000256" key="1">
    <source>
        <dbReference type="ARBA" id="ARBA00003769"/>
    </source>
</evidence>
<comment type="caution">
    <text evidence="9">Lacks conserved residue(s) required for the propagation of feature annotation.</text>
</comment>
<dbReference type="PANTHER" id="PTHR46683:SF1">
    <property type="entry name" value="OROTATE PHOSPHORIBOSYLTRANSFERASE 1-RELATED"/>
    <property type="match status" value="1"/>
</dbReference>
<comment type="pathway">
    <text evidence="2 9">Pyrimidine metabolism; UMP biosynthesis via de novo pathway; UMP from orotate: step 1/2.</text>
</comment>
<dbReference type="Pfam" id="PF00156">
    <property type="entry name" value="Pribosyltran"/>
    <property type="match status" value="1"/>
</dbReference>
<dbReference type="InterPro" id="IPR000836">
    <property type="entry name" value="PRTase_dom"/>
</dbReference>
<comment type="catalytic activity">
    <reaction evidence="9">
        <text>orotidine 5'-phosphate + diphosphate = orotate + 5-phospho-alpha-D-ribose 1-diphosphate</text>
        <dbReference type="Rhea" id="RHEA:10380"/>
        <dbReference type="ChEBI" id="CHEBI:30839"/>
        <dbReference type="ChEBI" id="CHEBI:33019"/>
        <dbReference type="ChEBI" id="CHEBI:57538"/>
        <dbReference type="ChEBI" id="CHEBI:58017"/>
        <dbReference type="EC" id="2.4.2.10"/>
    </reaction>
</comment>
<reference evidence="11" key="1">
    <citation type="submission" date="2024-04" db="EMBL/GenBank/DDBJ databases">
        <authorList>
            <person name="Manzano-Marin A."/>
            <person name="Manzano-Marin A."/>
            <person name="Alejandro Manzano Marin A."/>
        </authorList>
    </citation>
    <scope>NUCLEOTIDE SEQUENCE [LARGE SCALE GENOMIC DNA]</scope>
    <source>
        <strain evidence="11">TABTEA</strain>
    </source>
</reference>
<dbReference type="NCBIfam" id="TIGR00336">
    <property type="entry name" value="pyrE"/>
    <property type="match status" value="1"/>
</dbReference>
<comment type="subunit">
    <text evidence="4 9">Homodimer.</text>
</comment>
<dbReference type="HAMAP" id="MF_01208">
    <property type="entry name" value="PyrE"/>
    <property type="match status" value="1"/>
</dbReference>
<dbReference type="InterPro" id="IPR004467">
    <property type="entry name" value="Or_phspho_trans_dom"/>
</dbReference>
<organism evidence="11 12">
    <name type="scientific">Candidatus Providencia siddallii</name>
    <dbReference type="NCBI Taxonomy" id="1715285"/>
    <lineage>
        <taxon>Bacteria</taxon>
        <taxon>Pseudomonadati</taxon>
        <taxon>Pseudomonadota</taxon>
        <taxon>Gammaproteobacteria</taxon>
        <taxon>Enterobacterales</taxon>
        <taxon>Morganellaceae</taxon>
        <taxon>Providencia</taxon>
    </lineage>
</organism>
<dbReference type="CDD" id="cd06223">
    <property type="entry name" value="PRTases_typeI"/>
    <property type="match status" value="1"/>
</dbReference>
<keyword evidence="6 9" id="KW-0328">Glycosyltransferase</keyword>
<feature type="binding site" evidence="9">
    <location>
        <position position="156"/>
    </location>
    <ligand>
        <name>orotate</name>
        <dbReference type="ChEBI" id="CHEBI:30839"/>
    </ligand>
</feature>
<accession>A0ABM9NNC3</accession>
<dbReference type="SUPFAM" id="SSF53271">
    <property type="entry name" value="PRTase-like"/>
    <property type="match status" value="1"/>
</dbReference>
<feature type="binding site" description="in other chain" evidence="9">
    <location>
        <begin position="124"/>
        <end position="132"/>
    </location>
    <ligand>
        <name>5-phospho-alpha-D-ribose 1-diphosphate</name>
        <dbReference type="ChEBI" id="CHEBI:58017"/>
        <note>ligand shared between dimeric partners</note>
    </ligand>
</feature>
<evidence type="ECO:0000256" key="6">
    <source>
        <dbReference type="ARBA" id="ARBA00022676"/>
    </source>
</evidence>
<dbReference type="PANTHER" id="PTHR46683">
    <property type="entry name" value="OROTATE PHOSPHORIBOSYLTRANSFERASE 1-RELATED"/>
    <property type="match status" value="1"/>
</dbReference>
<sequence>MKKYKVEFIELALKRKAIKFGDFILKSGRKSPFFFNFGSFNTGYDLSLVGRYYAEALKDNEIDCDVVLGIAYKGIPIVVSMVIALSEYYNINMSYSFNRKEFKKYGEKGSLIGSSLKGRVLIVDDVITSGASIYESIKFIEQKKAIISGVLLCLDRQEVGKNKMLATKEIERKYCNVYSIITINDLINYLSNFSCMKDHLFSLRVYHDRYKENIK</sequence>
<evidence type="ECO:0000256" key="8">
    <source>
        <dbReference type="ARBA" id="ARBA00022975"/>
    </source>
</evidence>
<evidence type="ECO:0000256" key="7">
    <source>
        <dbReference type="ARBA" id="ARBA00022679"/>
    </source>
</evidence>
<evidence type="ECO:0000313" key="11">
    <source>
        <dbReference type="EMBL" id="CAL1328977.1"/>
    </source>
</evidence>
<protein>
    <recommendedName>
        <fullName evidence="5 9">Orotate phosphoribosyltransferase</fullName>
        <shortName evidence="9">OPRT</shortName>
        <shortName evidence="9">OPRTase</shortName>
        <ecNumber evidence="5 9">2.4.2.10</ecNumber>
    </recommendedName>
</protein>
<dbReference type="RefSeq" id="WP_341765036.1">
    <property type="nucleotide sequence ID" value="NZ_OZ034688.1"/>
</dbReference>
<keyword evidence="7 9" id="KW-0808">Transferase</keyword>
<dbReference type="Gene3D" id="3.40.50.2020">
    <property type="match status" value="1"/>
</dbReference>
<evidence type="ECO:0000256" key="3">
    <source>
        <dbReference type="ARBA" id="ARBA00006340"/>
    </source>
</evidence>
<evidence type="ECO:0000259" key="10">
    <source>
        <dbReference type="Pfam" id="PF00156"/>
    </source>
</evidence>
<evidence type="ECO:0000256" key="9">
    <source>
        <dbReference type="HAMAP-Rule" id="MF_01208"/>
    </source>
</evidence>
<gene>
    <name evidence="9 11" type="primary">pyrE</name>
    <name evidence="11" type="ORF">PRHACTZTBTEA_037</name>
</gene>
<evidence type="ECO:0000313" key="12">
    <source>
        <dbReference type="Proteomes" id="UP001497533"/>
    </source>
</evidence>
<name>A0ABM9NNC3_9GAMM</name>
<dbReference type="InterPro" id="IPR023031">
    <property type="entry name" value="OPRT"/>
</dbReference>